<dbReference type="GO" id="GO:0046872">
    <property type="term" value="F:metal ion binding"/>
    <property type="evidence" value="ECO:0007669"/>
    <property type="project" value="UniProtKB-KW"/>
</dbReference>
<evidence type="ECO:0000313" key="10">
    <source>
        <dbReference type="EMBL" id="GAF98605.1"/>
    </source>
</evidence>
<keyword evidence="5" id="KW-0378">Hydrolase</keyword>
<keyword evidence="7" id="KW-0067">ATP-binding</keyword>
<dbReference type="FunFam" id="1.20.58.760:FF:000001">
    <property type="entry name" value="ATP-dependent zinc metalloprotease FtsH"/>
    <property type="match status" value="1"/>
</dbReference>
<dbReference type="GO" id="GO:0006508">
    <property type="term" value="P:proteolysis"/>
    <property type="evidence" value="ECO:0007669"/>
    <property type="project" value="UniProtKB-KW"/>
</dbReference>
<reference evidence="10" key="1">
    <citation type="journal article" date="2014" name="Front. Microbiol.">
        <title>High frequency of phylogenetically diverse reductive dehalogenase-homologous genes in deep subseafloor sedimentary metagenomes.</title>
        <authorList>
            <person name="Kawai M."/>
            <person name="Futagami T."/>
            <person name="Toyoda A."/>
            <person name="Takaki Y."/>
            <person name="Nishi S."/>
            <person name="Hori S."/>
            <person name="Arai W."/>
            <person name="Tsubouchi T."/>
            <person name="Morono Y."/>
            <person name="Uchiyama I."/>
            <person name="Ito T."/>
            <person name="Fujiyama A."/>
            <person name="Inagaki F."/>
            <person name="Takami H."/>
        </authorList>
    </citation>
    <scope>NUCLEOTIDE SEQUENCE</scope>
    <source>
        <strain evidence="10">Expedition CK06-06</strain>
    </source>
</reference>
<dbReference type="PANTHER" id="PTHR43655">
    <property type="entry name" value="ATP-DEPENDENT PROTEASE"/>
    <property type="match status" value="1"/>
</dbReference>
<evidence type="ECO:0000256" key="5">
    <source>
        <dbReference type="ARBA" id="ARBA00022801"/>
    </source>
</evidence>
<evidence type="ECO:0000256" key="7">
    <source>
        <dbReference type="ARBA" id="ARBA00022840"/>
    </source>
</evidence>
<dbReference type="SUPFAM" id="SSF140990">
    <property type="entry name" value="FtsH protease domain-like"/>
    <property type="match status" value="1"/>
</dbReference>
<dbReference type="InterPro" id="IPR050928">
    <property type="entry name" value="ATP-dep_Zn_Metalloprotease"/>
</dbReference>
<dbReference type="GO" id="GO:0005524">
    <property type="term" value="F:ATP binding"/>
    <property type="evidence" value="ECO:0007669"/>
    <property type="project" value="UniProtKB-KW"/>
</dbReference>
<sequence length="199" mass="22168">EKKTTAYHEAGHVLVGKLIPGSDPIHKVTIIPRGLALGVTHFLPVDEKHNLSKDYLETKMVHLLGGRVAEKLIFNQLTTGAGNDLEQATGLARKMVCNWGMSDKIGPLTFGKKDEHIFLGKELSKPRDYSEQTAMDIDSEIKKIVVKGQTKAEKLLSENLDKLHMLAEALLERECLTGEQIDDILRENDQTEAISEEKD</sequence>
<name>X0VDH4_9ZZZZ</name>
<evidence type="ECO:0000256" key="6">
    <source>
        <dbReference type="ARBA" id="ARBA00022833"/>
    </source>
</evidence>
<keyword evidence="6" id="KW-0862">Zinc</keyword>
<evidence type="ECO:0000256" key="1">
    <source>
        <dbReference type="ARBA" id="ARBA00001947"/>
    </source>
</evidence>
<evidence type="ECO:0000259" key="9">
    <source>
        <dbReference type="Pfam" id="PF01434"/>
    </source>
</evidence>
<keyword evidence="2" id="KW-0645">Protease</keyword>
<keyword evidence="4" id="KW-0547">Nucleotide-binding</keyword>
<proteinExistence type="predicted"/>
<keyword evidence="8" id="KW-0482">Metalloprotease</keyword>
<gene>
    <name evidence="10" type="ORF">S01H1_24882</name>
</gene>
<evidence type="ECO:0000256" key="4">
    <source>
        <dbReference type="ARBA" id="ARBA00022741"/>
    </source>
</evidence>
<protein>
    <recommendedName>
        <fullName evidence="9">Peptidase M41 domain-containing protein</fullName>
    </recommendedName>
</protein>
<dbReference type="AlphaFoldDB" id="X0VDH4"/>
<evidence type="ECO:0000256" key="8">
    <source>
        <dbReference type="ARBA" id="ARBA00023049"/>
    </source>
</evidence>
<dbReference type="GO" id="GO:0004176">
    <property type="term" value="F:ATP-dependent peptidase activity"/>
    <property type="evidence" value="ECO:0007669"/>
    <property type="project" value="InterPro"/>
</dbReference>
<keyword evidence="3" id="KW-0479">Metal-binding</keyword>
<evidence type="ECO:0000256" key="3">
    <source>
        <dbReference type="ARBA" id="ARBA00022723"/>
    </source>
</evidence>
<feature type="domain" description="Peptidase M41" evidence="9">
    <location>
        <begin position="1"/>
        <end position="184"/>
    </location>
</feature>
<comment type="caution">
    <text evidence="10">The sequence shown here is derived from an EMBL/GenBank/DDBJ whole genome shotgun (WGS) entry which is preliminary data.</text>
</comment>
<dbReference type="GO" id="GO:0004222">
    <property type="term" value="F:metalloendopeptidase activity"/>
    <property type="evidence" value="ECO:0007669"/>
    <property type="project" value="InterPro"/>
</dbReference>
<dbReference type="PANTHER" id="PTHR43655:SF2">
    <property type="entry name" value="AFG3 LIKE MATRIX AAA PEPTIDASE SUBUNIT 2, ISOFORM A"/>
    <property type="match status" value="1"/>
</dbReference>
<dbReference type="InterPro" id="IPR000642">
    <property type="entry name" value="Peptidase_M41"/>
</dbReference>
<organism evidence="10">
    <name type="scientific">marine sediment metagenome</name>
    <dbReference type="NCBI Taxonomy" id="412755"/>
    <lineage>
        <taxon>unclassified sequences</taxon>
        <taxon>metagenomes</taxon>
        <taxon>ecological metagenomes</taxon>
    </lineage>
</organism>
<dbReference type="Gene3D" id="1.20.58.760">
    <property type="entry name" value="Peptidase M41"/>
    <property type="match status" value="1"/>
</dbReference>
<comment type="cofactor">
    <cofactor evidence="1">
        <name>Zn(2+)</name>
        <dbReference type="ChEBI" id="CHEBI:29105"/>
    </cofactor>
</comment>
<evidence type="ECO:0000256" key="2">
    <source>
        <dbReference type="ARBA" id="ARBA00022670"/>
    </source>
</evidence>
<dbReference type="InterPro" id="IPR037219">
    <property type="entry name" value="Peptidase_M41-like"/>
</dbReference>
<dbReference type="EMBL" id="BARS01014985">
    <property type="protein sequence ID" value="GAF98605.1"/>
    <property type="molecule type" value="Genomic_DNA"/>
</dbReference>
<accession>X0VDH4</accession>
<feature type="non-terminal residue" evidence="10">
    <location>
        <position position="1"/>
    </location>
</feature>
<dbReference type="Pfam" id="PF01434">
    <property type="entry name" value="Peptidase_M41"/>
    <property type="match status" value="1"/>
</dbReference>